<name>A0A0A8ZDN0_ARUDO</name>
<reference evidence="1" key="1">
    <citation type="submission" date="2014-09" db="EMBL/GenBank/DDBJ databases">
        <authorList>
            <person name="Magalhaes I.L.F."/>
            <person name="Oliveira U."/>
            <person name="Santos F.R."/>
            <person name="Vidigal T.H.D.A."/>
            <person name="Brescovit A.D."/>
            <person name="Santos A.J."/>
        </authorList>
    </citation>
    <scope>NUCLEOTIDE SEQUENCE</scope>
    <source>
        <tissue evidence="1">Shoot tissue taken approximately 20 cm above the soil surface</tissue>
    </source>
</reference>
<protein>
    <submittedName>
        <fullName evidence="1">Uncharacterized protein</fullName>
    </submittedName>
</protein>
<proteinExistence type="predicted"/>
<organism evidence="1">
    <name type="scientific">Arundo donax</name>
    <name type="common">Giant reed</name>
    <name type="synonym">Donax arundinaceus</name>
    <dbReference type="NCBI Taxonomy" id="35708"/>
    <lineage>
        <taxon>Eukaryota</taxon>
        <taxon>Viridiplantae</taxon>
        <taxon>Streptophyta</taxon>
        <taxon>Embryophyta</taxon>
        <taxon>Tracheophyta</taxon>
        <taxon>Spermatophyta</taxon>
        <taxon>Magnoliopsida</taxon>
        <taxon>Liliopsida</taxon>
        <taxon>Poales</taxon>
        <taxon>Poaceae</taxon>
        <taxon>PACMAD clade</taxon>
        <taxon>Arundinoideae</taxon>
        <taxon>Arundineae</taxon>
        <taxon>Arundo</taxon>
    </lineage>
</organism>
<dbReference type="EMBL" id="GBRH01260401">
    <property type="protein sequence ID" value="JAD37494.1"/>
    <property type="molecule type" value="Transcribed_RNA"/>
</dbReference>
<evidence type="ECO:0000313" key="1">
    <source>
        <dbReference type="EMBL" id="JAD37494.1"/>
    </source>
</evidence>
<dbReference type="AlphaFoldDB" id="A0A0A8ZDN0"/>
<sequence length="18" mass="2260">MSILHKFHQMHKKPKKLK</sequence>
<reference evidence="1" key="2">
    <citation type="journal article" date="2015" name="Data Brief">
        <title>Shoot transcriptome of the giant reed, Arundo donax.</title>
        <authorList>
            <person name="Barrero R.A."/>
            <person name="Guerrero F.D."/>
            <person name="Moolhuijzen P."/>
            <person name="Goolsby J.A."/>
            <person name="Tidwell J."/>
            <person name="Bellgard S.E."/>
            <person name="Bellgard M.I."/>
        </authorList>
    </citation>
    <scope>NUCLEOTIDE SEQUENCE</scope>
    <source>
        <tissue evidence="1">Shoot tissue taken approximately 20 cm above the soil surface</tissue>
    </source>
</reference>
<accession>A0A0A8ZDN0</accession>